<feature type="domain" description="MYND-type" evidence="8">
    <location>
        <begin position="52"/>
        <end position="89"/>
    </location>
</feature>
<dbReference type="Pfam" id="PF00443">
    <property type="entry name" value="UCH"/>
    <property type="match status" value="1"/>
</dbReference>
<feature type="region of interest" description="Disordered" evidence="6">
    <location>
        <begin position="594"/>
        <end position="625"/>
    </location>
</feature>
<dbReference type="PANTHER" id="PTHR24006">
    <property type="entry name" value="UBIQUITIN CARBOXYL-TERMINAL HYDROLASE"/>
    <property type="match status" value="1"/>
</dbReference>
<accession>A0A9D5HPS2</accession>
<dbReference type="Pfam" id="PF01753">
    <property type="entry name" value="zf-MYND"/>
    <property type="match status" value="1"/>
</dbReference>
<dbReference type="FunFam" id="3.90.70.10:FF:000026">
    <property type="entry name" value="Ubiquitin carboxyl-terminal hydrolase 15"/>
    <property type="match status" value="1"/>
</dbReference>
<evidence type="ECO:0000259" key="8">
    <source>
        <dbReference type="PROSITE" id="PS50865"/>
    </source>
</evidence>
<dbReference type="PANTHER" id="PTHR24006:SF677">
    <property type="entry name" value="UBIQUITIN CARBOXYL-TERMINAL HYDROLASE 19"/>
    <property type="match status" value="1"/>
</dbReference>
<dbReference type="InterPro" id="IPR002893">
    <property type="entry name" value="Znf_MYND"/>
</dbReference>
<dbReference type="GO" id="GO:0005829">
    <property type="term" value="C:cytosol"/>
    <property type="evidence" value="ECO:0007669"/>
    <property type="project" value="TreeGrafter"/>
</dbReference>
<comment type="similarity">
    <text evidence="1">Belongs to the peptidase C19 family.</text>
</comment>
<dbReference type="PROSITE" id="PS01360">
    <property type="entry name" value="ZF_MYND_1"/>
    <property type="match status" value="1"/>
</dbReference>
<evidence type="ECO:0000256" key="3">
    <source>
        <dbReference type="ARBA" id="ARBA00022771"/>
    </source>
</evidence>
<evidence type="ECO:0000256" key="2">
    <source>
        <dbReference type="ARBA" id="ARBA00022723"/>
    </source>
</evidence>
<evidence type="ECO:0000256" key="5">
    <source>
        <dbReference type="PROSITE-ProRule" id="PRU00134"/>
    </source>
</evidence>
<reference evidence="9" key="1">
    <citation type="submission" date="2021-03" db="EMBL/GenBank/DDBJ databases">
        <authorList>
            <person name="Li Z."/>
            <person name="Yang C."/>
        </authorList>
    </citation>
    <scope>NUCLEOTIDE SEQUENCE</scope>
    <source>
        <strain evidence="9">Dzin_1.0</strain>
        <tissue evidence="9">Leaf</tissue>
    </source>
</reference>
<dbReference type="Gene3D" id="6.10.140.2220">
    <property type="match status" value="1"/>
</dbReference>
<dbReference type="SUPFAM" id="SSF144232">
    <property type="entry name" value="HIT/MYND zinc finger-like"/>
    <property type="match status" value="1"/>
</dbReference>
<name>A0A9D5HPS2_9LILI</name>
<evidence type="ECO:0000256" key="6">
    <source>
        <dbReference type="SAM" id="MobiDB-lite"/>
    </source>
</evidence>
<evidence type="ECO:0000313" key="9">
    <source>
        <dbReference type="EMBL" id="KAJ0984241.1"/>
    </source>
</evidence>
<keyword evidence="10" id="KW-1185">Reference proteome</keyword>
<sequence>MIPRPLSDQSDLPPCVIRGLLLLAGGIFIVRTVASLYFSDGDEADDESFTSCSECGKRASNNCSLCKSVWYCSEACWSKHHEAHHKLKCEQTYSRNDHGTREVLQEPKKILFPYDEFGKLFYWDKPGFPPCGLLNCGNSCFVNVVLQCLACTRPLAAYFLEGDHSRRCVRKLSDWCFLCDLQTHFKRASESLLPFSPTCIISRLSNIRVNLGYGNQEDAHEFMRCAIEKMQSMCLDEFGGEKALDPSVQETTLIQHIFGGNLQSQVTCTECHTISNRCENMMDLTVEIQGDAESLEDCLDQFTSTEWLHGENMYECNRCNGYVKARKQITVHQAPNILTIALKRFESGRFGKLNKRVTFPENLDLTPYTSRERDGTDLYTLYAVVVHLDVQNSSFYGHYICFTKDFNGQWYKIDDDQVMRVDVGQVLAQHAYMLFYIRKKVRQRPFIKPMEDTREKNMDVFLSSADINSQSSTEIANNVFIKDDSKLRHSDVPDVLVDCPKPSLSGTENLDDKEKLSSSRLIHPGKIAHYEVQDIDFQEPQCSLDEECCTEESNSSTSIIEKLVLEELCCSYKIDTEMAMISCPCSTTLVPVGQPPDDLQPKSELTELGSGSSNLADADEDTQKGSELCTGNGFKRKSELLHTNTSGFLDRSARKKCFVDKGKTVVENSGAAVVQSVNGCSYGHS</sequence>
<dbReference type="EMBL" id="JAGGNH010000001">
    <property type="protein sequence ID" value="KAJ0984241.1"/>
    <property type="molecule type" value="Genomic_DNA"/>
</dbReference>
<proteinExistence type="inferred from homology"/>
<evidence type="ECO:0000256" key="1">
    <source>
        <dbReference type="ARBA" id="ARBA00009085"/>
    </source>
</evidence>
<dbReference type="GO" id="GO:0005634">
    <property type="term" value="C:nucleus"/>
    <property type="evidence" value="ECO:0007669"/>
    <property type="project" value="TreeGrafter"/>
</dbReference>
<protein>
    <recommendedName>
        <fullName evidence="11">Ubiquitinyl hydrolase 1</fullName>
    </recommendedName>
</protein>
<comment type="caution">
    <text evidence="9">The sequence shown here is derived from an EMBL/GenBank/DDBJ whole genome shotgun (WGS) entry which is preliminary data.</text>
</comment>
<reference evidence="9" key="2">
    <citation type="journal article" date="2022" name="Hortic Res">
        <title>The genome of Dioscorea zingiberensis sheds light on the biosynthesis, origin and evolution of the medicinally important diosgenin saponins.</title>
        <authorList>
            <person name="Li Y."/>
            <person name="Tan C."/>
            <person name="Li Z."/>
            <person name="Guo J."/>
            <person name="Li S."/>
            <person name="Chen X."/>
            <person name="Wang C."/>
            <person name="Dai X."/>
            <person name="Yang H."/>
            <person name="Song W."/>
            <person name="Hou L."/>
            <person name="Xu J."/>
            <person name="Tong Z."/>
            <person name="Xu A."/>
            <person name="Yuan X."/>
            <person name="Wang W."/>
            <person name="Yang Q."/>
            <person name="Chen L."/>
            <person name="Sun Z."/>
            <person name="Wang K."/>
            <person name="Pan B."/>
            <person name="Chen J."/>
            <person name="Bao Y."/>
            <person name="Liu F."/>
            <person name="Qi X."/>
            <person name="Gang D.R."/>
            <person name="Wen J."/>
            <person name="Li J."/>
        </authorList>
    </citation>
    <scope>NUCLEOTIDE SEQUENCE</scope>
    <source>
        <strain evidence="9">Dzin_1.0</strain>
    </source>
</reference>
<dbReference type="GO" id="GO:0008270">
    <property type="term" value="F:zinc ion binding"/>
    <property type="evidence" value="ECO:0007669"/>
    <property type="project" value="UniProtKB-KW"/>
</dbReference>
<dbReference type="InterPro" id="IPR018200">
    <property type="entry name" value="USP_CS"/>
</dbReference>
<dbReference type="Proteomes" id="UP001085076">
    <property type="component" value="Miscellaneous, Linkage group lg01"/>
</dbReference>
<dbReference type="PROSITE" id="PS50235">
    <property type="entry name" value="USP_3"/>
    <property type="match status" value="1"/>
</dbReference>
<evidence type="ECO:0008006" key="11">
    <source>
        <dbReference type="Google" id="ProtNLM"/>
    </source>
</evidence>
<evidence type="ECO:0000313" key="10">
    <source>
        <dbReference type="Proteomes" id="UP001085076"/>
    </source>
</evidence>
<evidence type="ECO:0000256" key="4">
    <source>
        <dbReference type="ARBA" id="ARBA00022833"/>
    </source>
</evidence>
<evidence type="ECO:0000259" key="7">
    <source>
        <dbReference type="PROSITE" id="PS50235"/>
    </source>
</evidence>
<keyword evidence="2" id="KW-0479">Metal-binding</keyword>
<dbReference type="InterPro" id="IPR001394">
    <property type="entry name" value="Peptidase_C19_UCH"/>
</dbReference>
<dbReference type="InterPro" id="IPR028889">
    <property type="entry name" value="USP"/>
</dbReference>
<dbReference type="CDD" id="cd02661">
    <property type="entry name" value="Peptidase_C19E"/>
    <property type="match status" value="1"/>
</dbReference>
<dbReference type="GO" id="GO:0016579">
    <property type="term" value="P:protein deubiquitination"/>
    <property type="evidence" value="ECO:0007669"/>
    <property type="project" value="InterPro"/>
</dbReference>
<dbReference type="GO" id="GO:0004843">
    <property type="term" value="F:cysteine-type deubiquitinase activity"/>
    <property type="evidence" value="ECO:0007669"/>
    <property type="project" value="InterPro"/>
</dbReference>
<organism evidence="9 10">
    <name type="scientific">Dioscorea zingiberensis</name>
    <dbReference type="NCBI Taxonomy" id="325984"/>
    <lineage>
        <taxon>Eukaryota</taxon>
        <taxon>Viridiplantae</taxon>
        <taxon>Streptophyta</taxon>
        <taxon>Embryophyta</taxon>
        <taxon>Tracheophyta</taxon>
        <taxon>Spermatophyta</taxon>
        <taxon>Magnoliopsida</taxon>
        <taxon>Liliopsida</taxon>
        <taxon>Dioscoreales</taxon>
        <taxon>Dioscoreaceae</taxon>
        <taxon>Dioscorea</taxon>
    </lineage>
</organism>
<dbReference type="AlphaFoldDB" id="A0A9D5HPS2"/>
<dbReference type="OrthoDB" id="420187at2759"/>
<dbReference type="InterPro" id="IPR038765">
    <property type="entry name" value="Papain-like_cys_pep_sf"/>
</dbReference>
<dbReference type="InterPro" id="IPR050164">
    <property type="entry name" value="Peptidase_C19"/>
</dbReference>
<dbReference type="Gene3D" id="3.90.70.10">
    <property type="entry name" value="Cysteine proteinases"/>
    <property type="match status" value="1"/>
</dbReference>
<dbReference type="PROSITE" id="PS50865">
    <property type="entry name" value="ZF_MYND_2"/>
    <property type="match status" value="1"/>
</dbReference>
<dbReference type="PROSITE" id="PS00972">
    <property type="entry name" value="USP_1"/>
    <property type="match status" value="1"/>
</dbReference>
<keyword evidence="3 5" id="KW-0863">Zinc-finger</keyword>
<keyword evidence="4" id="KW-0862">Zinc</keyword>
<gene>
    <name evidence="9" type="ORF">J5N97_002597</name>
</gene>
<dbReference type="SUPFAM" id="SSF54001">
    <property type="entry name" value="Cysteine proteinases"/>
    <property type="match status" value="1"/>
</dbReference>
<feature type="domain" description="USP" evidence="7">
    <location>
        <begin position="131"/>
        <end position="439"/>
    </location>
</feature>